<reference evidence="2 3" key="1">
    <citation type="journal article" date="2003" name="Proc. Natl. Acad. Sci. U.S.A.">
        <title>The genome sequence of Clostridium tetani, the causative agent of tetanus disease.</title>
        <authorList>
            <person name="Brueggemann H."/>
            <person name="Baumer S."/>
            <person name="Fricke W.F."/>
            <person name="Wiezer A."/>
            <person name="Liesegang H."/>
            <person name="Decker I."/>
            <person name="Herzberg C."/>
            <person name="Martinez-Arias R."/>
            <person name="Merkl R."/>
            <person name="Henne A."/>
            <person name="Gottschalk G."/>
        </authorList>
    </citation>
    <scope>NUCLEOTIDE SEQUENCE [LARGE SCALE GENOMIC DNA]</scope>
    <source>
        <strain evidence="3">Massachusetts / E88</strain>
    </source>
</reference>
<accession>Q892Z3</accession>
<dbReference type="AlphaFoldDB" id="Q892Z3"/>
<gene>
    <name evidence="2" type="ordered locus">CTC_01939</name>
</gene>
<protein>
    <submittedName>
        <fullName evidence="2">Uncharacterized protein</fullName>
    </submittedName>
</protein>
<keyword evidence="1" id="KW-0175">Coiled coil</keyword>
<evidence type="ECO:0000313" key="3">
    <source>
        <dbReference type="Proteomes" id="UP000001412"/>
    </source>
</evidence>
<dbReference type="Proteomes" id="UP000001412">
    <property type="component" value="Chromosome"/>
</dbReference>
<dbReference type="KEGG" id="ctc:CTC_01939"/>
<dbReference type="OrthoDB" id="596297at2"/>
<name>Q892Z3_CLOTE</name>
<feature type="coiled-coil region" evidence="1">
    <location>
        <begin position="235"/>
        <end position="262"/>
    </location>
</feature>
<proteinExistence type="predicted"/>
<sequence length="331" mass="38776">MCNFMGGFTLDRYDYIESILIFIKGITGINYQLQIKEILREYYKYSGKTFEMPDYYGGDQKNDGWVVEDAIFYQVFAPTRLKDSLKKEIQDKFKADLEGLLNIVYNQKKWKGKIEEFIFIVNTFDGNLPHDSEGFFDYTVKALKTKFGVEFKYRVVNSDYLRDLLCEIDDIEILKKISSILHIKNLIDFNAITETIMINLIEEISGNLNIRLMGGTCFETYERISSLNKISINNLEDKRGEIENIISKLDVVEKAVNDINQDILCENKFERVKNFVIDKYNELSNKYQGGKLYDILVKETLTYTNSKALVQMPMKFLIVYIFDKCDIFKKE</sequence>
<keyword evidence="3" id="KW-1185">Reference proteome</keyword>
<dbReference type="EMBL" id="AE015927">
    <property type="protein sequence ID" value="AAO36449.1"/>
    <property type="molecule type" value="Genomic_DNA"/>
</dbReference>
<dbReference type="HOGENOM" id="CLU_859886_0_0_9"/>
<evidence type="ECO:0000313" key="2">
    <source>
        <dbReference type="EMBL" id="AAO36449.1"/>
    </source>
</evidence>
<organism evidence="2 3">
    <name type="scientific">Clostridium tetani (strain Massachusetts / E88)</name>
    <dbReference type="NCBI Taxonomy" id="212717"/>
    <lineage>
        <taxon>Bacteria</taxon>
        <taxon>Bacillati</taxon>
        <taxon>Bacillota</taxon>
        <taxon>Clostridia</taxon>
        <taxon>Eubacteriales</taxon>
        <taxon>Clostridiaceae</taxon>
        <taxon>Clostridium</taxon>
    </lineage>
</organism>
<evidence type="ECO:0000256" key="1">
    <source>
        <dbReference type="SAM" id="Coils"/>
    </source>
</evidence>